<dbReference type="PANTHER" id="PTHR22926">
    <property type="entry name" value="PHOSPHO-N-ACETYLMURAMOYL-PENTAPEPTIDE-TRANSFERASE"/>
    <property type="match status" value="1"/>
</dbReference>
<dbReference type="GO" id="GO:0016780">
    <property type="term" value="F:phosphotransferase activity, for other substituted phosphate groups"/>
    <property type="evidence" value="ECO:0007669"/>
    <property type="project" value="InterPro"/>
</dbReference>
<evidence type="ECO:0000256" key="2">
    <source>
        <dbReference type="ARBA" id="ARBA00022475"/>
    </source>
</evidence>
<keyword evidence="4 8" id="KW-0812">Transmembrane</keyword>
<dbReference type="GO" id="GO:0009103">
    <property type="term" value="P:lipopolysaccharide biosynthetic process"/>
    <property type="evidence" value="ECO:0007669"/>
    <property type="project" value="TreeGrafter"/>
</dbReference>
<dbReference type="InterPro" id="IPR000715">
    <property type="entry name" value="Glycosyl_transferase_4"/>
</dbReference>
<dbReference type="CDD" id="cd06853">
    <property type="entry name" value="GT_WecA_like"/>
    <property type="match status" value="1"/>
</dbReference>
<feature type="transmembrane region" description="Helical" evidence="8">
    <location>
        <begin position="240"/>
        <end position="258"/>
    </location>
</feature>
<feature type="transmembrane region" description="Helical" evidence="8">
    <location>
        <begin position="177"/>
        <end position="196"/>
    </location>
</feature>
<feature type="transmembrane region" description="Helical" evidence="8">
    <location>
        <begin position="6"/>
        <end position="29"/>
    </location>
</feature>
<dbReference type="KEGG" id="egm:AYC65_00585"/>
<organism evidence="9 10">
    <name type="scientific">Elizabethkingia bruuniana</name>
    <dbReference type="NCBI Taxonomy" id="1756149"/>
    <lineage>
        <taxon>Bacteria</taxon>
        <taxon>Pseudomonadati</taxon>
        <taxon>Bacteroidota</taxon>
        <taxon>Flavobacteriia</taxon>
        <taxon>Flavobacteriales</taxon>
        <taxon>Weeksellaceae</taxon>
        <taxon>Elizabethkingia</taxon>
    </lineage>
</organism>
<evidence type="ECO:0000256" key="5">
    <source>
        <dbReference type="ARBA" id="ARBA00022989"/>
    </source>
</evidence>
<feature type="transmembrane region" description="Helical" evidence="8">
    <location>
        <begin position="85"/>
        <end position="107"/>
    </location>
</feature>
<dbReference type="AlphaFoldDB" id="A0A7T7UVJ5"/>
<evidence type="ECO:0000256" key="6">
    <source>
        <dbReference type="ARBA" id="ARBA00023136"/>
    </source>
</evidence>
<protein>
    <submittedName>
        <fullName evidence="9">Undecaprenyl/decaprenyl-phosphate alpha-N-acetylglucosaminyl 1-phosphate transferase</fullName>
    </submittedName>
</protein>
<feature type="transmembrane region" description="Helical" evidence="8">
    <location>
        <begin position="50"/>
        <end position="73"/>
    </location>
</feature>
<evidence type="ECO:0000256" key="3">
    <source>
        <dbReference type="ARBA" id="ARBA00022679"/>
    </source>
</evidence>
<keyword evidence="2" id="KW-1003">Cell membrane</keyword>
<gene>
    <name evidence="9" type="ORF">I6H88_11080</name>
</gene>
<evidence type="ECO:0000313" key="9">
    <source>
        <dbReference type="EMBL" id="QQN57005.1"/>
    </source>
</evidence>
<reference evidence="9 10" key="1">
    <citation type="submission" date="2020-12" db="EMBL/GenBank/DDBJ databases">
        <title>FDA dAtabase for Regulatory Grade micrObial Sequences (FDA-ARGOS): Supporting development and validation of Infectious Disease Dx tests.</title>
        <authorList>
            <person name="Kerrigan L."/>
            <person name="Long C."/>
            <person name="Tallon L."/>
            <person name="Sadzewicz L."/>
            <person name="Zhao X."/>
            <person name="Boylan J."/>
            <person name="Ott S."/>
            <person name="Bowen H."/>
            <person name="Vavikolanu K."/>
            <person name="Mehta A."/>
            <person name="Aluvathingal J."/>
            <person name="Nadendla S."/>
            <person name="Yan Y."/>
            <person name="Sichtig H."/>
        </authorList>
    </citation>
    <scope>NUCLEOTIDE SEQUENCE [LARGE SCALE GENOMIC DNA]</scope>
    <source>
        <strain evidence="9 10">FDAARGOS_1031</strain>
    </source>
</reference>
<dbReference type="PANTHER" id="PTHR22926:SF3">
    <property type="entry name" value="UNDECAPRENYL-PHOSPHATE ALPHA-N-ACETYLGLUCOSAMINYL 1-PHOSPHATE TRANSFERASE"/>
    <property type="match status" value="1"/>
</dbReference>
<comment type="cofactor">
    <cofactor evidence="7">
        <name>Mg(2+)</name>
        <dbReference type="ChEBI" id="CHEBI:18420"/>
    </cofactor>
</comment>
<dbReference type="EMBL" id="CP067018">
    <property type="protein sequence ID" value="QQN57005.1"/>
    <property type="molecule type" value="Genomic_DNA"/>
</dbReference>
<feature type="transmembrane region" description="Helical" evidence="8">
    <location>
        <begin position="264"/>
        <end position="285"/>
    </location>
</feature>
<feature type="transmembrane region" description="Helical" evidence="8">
    <location>
        <begin position="119"/>
        <end position="136"/>
    </location>
</feature>
<feature type="binding site" evidence="7">
    <location>
        <position position="169"/>
    </location>
    <ligand>
        <name>Mg(2+)</name>
        <dbReference type="ChEBI" id="CHEBI:18420"/>
    </ligand>
</feature>
<keyword evidence="7" id="KW-0479">Metal-binding</keyword>
<keyword evidence="6 8" id="KW-0472">Membrane</keyword>
<evidence type="ECO:0000256" key="4">
    <source>
        <dbReference type="ARBA" id="ARBA00022692"/>
    </source>
</evidence>
<dbReference type="GO" id="GO:0044038">
    <property type="term" value="P:cell wall macromolecule biosynthetic process"/>
    <property type="evidence" value="ECO:0007669"/>
    <property type="project" value="TreeGrafter"/>
</dbReference>
<feature type="transmembrane region" description="Helical" evidence="8">
    <location>
        <begin position="142"/>
        <end position="165"/>
    </location>
</feature>
<name>A0A7T7UVJ5_9FLAO</name>
<evidence type="ECO:0000256" key="8">
    <source>
        <dbReference type="SAM" id="Phobius"/>
    </source>
</evidence>
<dbReference type="OrthoDB" id="662756at2"/>
<feature type="transmembrane region" description="Helical" evidence="8">
    <location>
        <begin position="341"/>
        <end position="358"/>
    </location>
</feature>
<comment type="subcellular location">
    <subcellularLocation>
        <location evidence="1">Cell membrane</location>
        <topology evidence="1">Multi-pass membrane protein</topology>
    </subcellularLocation>
</comment>
<dbReference type="Proteomes" id="UP000595426">
    <property type="component" value="Chromosome"/>
</dbReference>
<accession>A0A7T7UVJ5</accession>
<dbReference type="RefSeq" id="WP_034866665.1">
    <property type="nucleotide sequence ID" value="NZ_CBCSDR010000007.1"/>
</dbReference>
<keyword evidence="10" id="KW-1185">Reference proteome</keyword>
<keyword evidence="3 9" id="KW-0808">Transferase</keyword>
<proteinExistence type="predicted"/>
<feature type="binding site" evidence="7">
    <location>
        <position position="234"/>
    </location>
    <ligand>
        <name>Mg(2+)</name>
        <dbReference type="ChEBI" id="CHEBI:18420"/>
    </ligand>
</feature>
<dbReference type="GO" id="GO:0071555">
    <property type="term" value="P:cell wall organization"/>
    <property type="evidence" value="ECO:0007669"/>
    <property type="project" value="TreeGrafter"/>
</dbReference>
<dbReference type="GO" id="GO:0005886">
    <property type="term" value="C:plasma membrane"/>
    <property type="evidence" value="ECO:0007669"/>
    <property type="project" value="UniProtKB-SubCell"/>
</dbReference>
<evidence type="ECO:0000256" key="7">
    <source>
        <dbReference type="PIRSR" id="PIRSR600715-1"/>
    </source>
</evidence>
<sequence length="382" mass="43033">MKLLIVFVPFIIAMLLSGVMIPYILLISYKKRLFDPIDSRKLHKRIVPRLGGVAFAPIQCCLLVITFMSIYKLNIINVNLQIESWALVPSIMMLLCGLVILFIVGLGDDLIGVNYRTKFLTQIFVASLFPLSDLWINDLYGLGFLISLPAWAGMPLTVFVVVLIINAINLMDGLDGLCSGLVGLGCIVLGSLFIYYGAWLHALFAFITAGVLVPFFYYNVYGTARRRRQIFMGDTGSMTLGYSVAFLAISFAMNNHYIKPFSEGAIVVAFSTLIVPILDVARVMYVRWRAGKSMFSADRNHLHHKFLRSGMSHRIAMVSILGLALFFCIFNIVMVEIISNNVVVVCDILLWISFHYIFDKVFARKMKTHKQKKIEVINLTEN</sequence>
<feature type="transmembrane region" description="Helical" evidence="8">
    <location>
        <begin position="315"/>
        <end position="335"/>
    </location>
</feature>
<feature type="transmembrane region" description="Helical" evidence="8">
    <location>
        <begin position="202"/>
        <end position="220"/>
    </location>
</feature>
<dbReference type="Pfam" id="PF00953">
    <property type="entry name" value="Glycos_transf_4"/>
    <property type="match status" value="1"/>
</dbReference>
<keyword evidence="5 8" id="KW-1133">Transmembrane helix</keyword>
<evidence type="ECO:0000256" key="1">
    <source>
        <dbReference type="ARBA" id="ARBA00004651"/>
    </source>
</evidence>
<dbReference type="GeneID" id="93131377"/>
<keyword evidence="7" id="KW-0460">Magnesium</keyword>
<evidence type="ECO:0000313" key="10">
    <source>
        <dbReference type="Proteomes" id="UP000595426"/>
    </source>
</evidence>
<dbReference type="GO" id="GO:0046872">
    <property type="term" value="F:metal ion binding"/>
    <property type="evidence" value="ECO:0007669"/>
    <property type="project" value="UniProtKB-KW"/>
</dbReference>